<evidence type="ECO:0000313" key="1">
    <source>
        <dbReference type="EMBL" id="MBA0769241.1"/>
    </source>
</evidence>
<comment type="caution">
    <text evidence="1">The sequence shown here is derived from an EMBL/GenBank/DDBJ whole genome shotgun (WGS) entry which is preliminary data.</text>
</comment>
<sequence length="139" mass="16183">MTLLFQYRDMLVDVAYFVAEVTNCKQAEVEFRGLEDIYSEPGGVMDYEEDRSRPKRSDCILCTDCFLLMDNPGDDIQDHEDRECNRWTRCLVEQPDFVDNLSATDDSAFETVIMLPAFVIVALKFEKYELVLKPLFIPF</sequence>
<dbReference type="Proteomes" id="UP000593568">
    <property type="component" value="Unassembled WGS sequence"/>
</dbReference>
<keyword evidence="2" id="KW-1185">Reference proteome</keyword>
<accession>A0A7J9E8J1</accession>
<dbReference type="EMBL" id="JABEZW010000007">
    <property type="protein sequence ID" value="MBA0769241.1"/>
    <property type="molecule type" value="Genomic_DNA"/>
</dbReference>
<reference evidence="1 2" key="1">
    <citation type="journal article" date="2019" name="Genome Biol. Evol.">
        <title>Insights into the evolution of the New World diploid cottons (Gossypium, subgenus Houzingenia) based on genome sequencing.</title>
        <authorList>
            <person name="Grover C.E."/>
            <person name="Arick M.A. 2nd"/>
            <person name="Thrash A."/>
            <person name="Conover J.L."/>
            <person name="Sanders W.S."/>
            <person name="Peterson D.G."/>
            <person name="Frelichowski J.E."/>
            <person name="Scheffler J.A."/>
            <person name="Scheffler B.E."/>
            <person name="Wendel J.F."/>
        </authorList>
    </citation>
    <scope>NUCLEOTIDE SEQUENCE [LARGE SCALE GENOMIC DNA]</scope>
    <source>
        <strain evidence="1">8</strain>
        <tissue evidence="1">Leaf</tissue>
    </source>
</reference>
<gene>
    <name evidence="1" type="ORF">Gotri_017990</name>
</gene>
<dbReference type="AlphaFoldDB" id="A0A7J9E8J1"/>
<proteinExistence type="predicted"/>
<name>A0A7J9E8J1_9ROSI</name>
<evidence type="ECO:0000313" key="2">
    <source>
        <dbReference type="Proteomes" id="UP000593568"/>
    </source>
</evidence>
<organism evidence="1 2">
    <name type="scientific">Gossypium trilobum</name>
    <dbReference type="NCBI Taxonomy" id="34281"/>
    <lineage>
        <taxon>Eukaryota</taxon>
        <taxon>Viridiplantae</taxon>
        <taxon>Streptophyta</taxon>
        <taxon>Embryophyta</taxon>
        <taxon>Tracheophyta</taxon>
        <taxon>Spermatophyta</taxon>
        <taxon>Magnoliopsida</taxon>
        <taxon>eudicotyledons</taxon>
        <taxon>Gunneridae</taxon>
        <taxon>Pentapetalae</taxon>
        <taxon>rosids</taxon>
        <taxon>malvids</taxon>
        <taxon>Malvales</taxon>
        <taxon>Malvaceae</taxon>
        <taxon>Malvoideae</taxon>
        <taxon>Gossypium</taxon>
    </lineage>
</organism>
<protein>
    <submittedName>
        <fullName evidence="1">Uncharacterized protein</fullName>
    </submittedName>
</protein>